<dbReference type="HOGENOM" id="CLU_035168_1_1_1"/>
<evidence type="ECO:0000313" key="8">
    <source>
        <dbReference type="Proteomes" id="UP000001514"/>
    </source>
</evidence>
<evidence type="ECO:0000256" key="2">
    <source>
        <dbReference type="ARBA" id="ARBA00007907"/>
    </source>
</evidence>
<keyword evidence="4" id="KW-0808">Transferase</keyword>
<dbReference type="KEGG" id="smo:SELMODRAFT_117634"/>
<dbReference type="eggNOG" id="KOG0325">
    <property type="taxonomic scope" value="Eukaryota"/>
</dbReference>
<dbReference type="InParanoid" id="D8SIE8"/>
<dbReference type="Pfam" id="PF21948">
    <property type="entry name" value="LplA-B_cat"/>
    <property type="match status" value="1"/>
</dbReference>
<dbReference type="EMBL" id="GL377621">
    <property type="protein sequence ID" value="EFJ15957.1"/>
    <property type="molecule type" value="Genomic_DNA"/>
</dbReference>
<dbReference type="GO" id="GO:0005739">
    <property type="term" value="C:mitochondrion"/>
    <property type="evidence" value="ECO:0000318"/>
    <property type="project" value="GO_Central"/>
</dbReference>
<keyword evidence="5" id="KW-0012">Acyltransferase</keyword>
<dbReference type="UniPathway" id="UPA00538">
    <property type="reaction ID" value="UER00592"/>
</dbReference>
<dbReference type="PANTHER" id="PTHR10993">
    <property type="entry name" value="OCTANOYLTRANSFERASE"/>
    <property type="match status" value="1"/>
</dbReference>
<feature type="domain" description="BPL/LPL catalytic" evidence="6">
    <location>
        <begin position="35"/>
        <end position="222"/>
    </location>
</feature>
<reference evidence="7 8" key="1">
    <citation type="journal article" date="2011" name="Science">
        <title>The Selaginella genome identifies genetic changes associated with the evolution of vascular plants.</title>
        <authorList>
            <person name="Banks J.A."/>
            <person name="Nishiyama T."/>
            <person name="Hasebe M."/>
            <person name="Bowman J.L."/>
            <person name="Gribskov M."/>
            <person name="dePamphilis C."/>
            <person name="Albert V.A."/>
            <person name="Aono N."/>
            <person name="Aoyama T."/>
            <person name="Ambrose B.A."/>
            <person name="Ashton N.W."/>
            <person name="Axtell M.J."/>
            <person name="Barker E."/>
            <person name="Barker M.S."/>
            <person name="Bennetzen J.L."/>
            <person name="Bonawitz N.D."/>
            <person name="Chapple C."/>
            <person name="Cheng C."/>
            <person name="Correa L.G."/>
            <person name="Dacre M."/>
            <person name="DeBarry J."/>
            <person name="Dreyer I."/>
            <person name="Elias M."/>
            <person name="Engstrom E.M."/>
            <person name="Estelle M."/>
            <person name="Feng L."/>
            <person name="Finet C."/>
            <person name="Floyd S.K."/>
            <person name="Frommer W.B."/>
            <person name="Fujita T."/>
            <person name="Gramzow L."/>
            <person name="Gutensohn M."/>
            <person name="Harholt J."/>
            <person name="Hattori M."/>
            <person name="Heyl A."/>
            <person name="Hirai T."/>
            <person name="Hiwatashi Y."/>
            <person name="Ishikawa M."/>
            <person name="Iwata M."/>
            <person name="Karol K.G."/>
            <person name="Koehler B."/>
            <person name="Kolukisaoglu U."/>
            <person name="Kubo M."/>
            <person name="Kurata T."/>
            <person name="Lalonde S."/>
            <person name="Li K."/>
            <person name="Li Y."/>
            <person name="Litt A."/>
            <person name="Lyons E."/>
            <person name="Manning G."/>
            <person name="Maruyama T."/>
            <person name="Michael T.P."/>
            <person name="Mikami K."/>
            <person name="Miyazaki S."/>
            <person name="Morinaga S."/>
            <person name="Murata T."/>
            <person name="Mueller-Roeber B."/>
            <person name="Nelson D.R."/>
            <person name="Obara M."/>
            <person name="Oguri Y."/>
            <person name="Olmstead R.G."/>
            <person name="Onodera N."/>
            <person name="Petersen B.L."/>
            <person name="Pils B."/>
            <person name="Prigge M."/>
            <person name="Rensing S.A."/>
            <person name="Riano-Pachon D.M."/>
            <person name="Roberts A.W."/>
            <person name="Sato Y."/>
            <person name="Scheller H.V."/>
            <person name="Schulz B."/>
            <person name="Schulz C."/>
            <person name="Shakirov E.V."/>
            <person name="Shibagaki N."/>
            <person name="Shinohara N."/>
            <person name="Shippen D.E."/>
            <person name="Soerensen I."/>
            <person name="Sotooka R."/>
            <person name="Sugimoto N."/>
            <person name="Sugita M."/>
            <person name="Sumikawa N."/>
            <person name="Tanurdzic M."/>
            <person name="Theissen G."/>
            <person name="Ulvskov P."/>
            <person name="Wakazuki S."/>
            <person name="Weng J.K."/>
            <person name="Willats W.W."/>
            <person name="Wipf D."/>
            <person name="Wolf P.G."/>
            <person name="Yang L."/>
            <person name="Zimmer A.D."/>
            <person name="Zhu Q."/>
            <person name="Mitros T."/>
            <person name="Hellsten U."/>
            <person name="Loque D."/>
            <person name="Otillar R."/>
            <person name="Salamov A."/>
            <person name="Schmutz J."/>
            <person name="Shapiro H."/>
            <person name="Lindquist E."/>
            <person name="Lucas S."/>
            <person name="Rokhsar D."/>
            <person name="Grigoriev I.V."/>
        </authorList>
    </citation>
    <scope>NUCLEOTIDE SEQUENCE [LARGE SCALE GENOMIC DNA]</scope>
</reference>
<dbReference type="FunCoup" id="D8SIE8">
    <property type="interactions" value="3037"/>
</dbReference>
<comment type="pathway">
    <text evidence="1">Protein modification; protein lipoylation via endogenous pathway; protein N(6)-(lipoyl)lysine from octanoyl-[acyl-carrier-protein]: step 1/2.</text>
</comment>
<dbReference type="GO" id="GO:0009249">
    <property type="term" value="P:protein lipoylation"/>
    <property type="evidence" value="ECO:0007669"/>
    <property type="project" value="InterPro"/>
</dbReference>
<gene>
    <name evidence="7" type="ORF">SELMODRAFT_117634</name>
</gene>
<dbReference type="PANTHER" id="PTHR10993:SF15">
    <property type="entry name" value="OCTANOYLTRANSFERASE LIP2, MITOCHONDRIAL"/>
    <property type="match status" value="1"/>
</dbReference>
<evidence type="ECO:0000256" key="3">
    <source>
        <dbReference type="ARBA" id="ARBA00012334"/>
    </source>
</evidence>
<dbReference type="Proteomes" id="UP000001514">
    <property type="component" value="Unassembled WGS sequence"/>
</dbReference>
<dbReference type="InterPro" id="IPR045864">
    <property type="entry name" value="aa-tRNA-synth_II/BPL/LPL"/>
</dbReference>
<dbReference type="Gene3D" id="3.30.930.10">
    <property type="entry name" value="Bira Bifunctional Protein, Domain 2"/>
    <property type="match status" value="1"/>
</dbReference>
<evidence type="ECO:0000259" key="6">
    <source>
        <dbReference type="PROSITE" id="PS51733"/>
    </source>
</evidence>
<name>D8SIE8_SELML</name>
<dbReference type="STRING" id="88036.D8SIE8"/>
<dbReference type="InterPro" id="IPR000544">
    <property type="entry name" value="Octanoyltransferase"/>
</dbReference>
<protein>
    <recommendedName>
        <fullName evidence="3">lipoyl(octanoyl) transferase</fullName>
        <ecNumber evidence="3">2.3.1.181</ecNumber>
    </recommendedName>
</protein>
<evidence type="ECO:0000256" key="4">
    <source>
        <dbReference type="ARBA" id="ARBA00022679"/>
    </source>
</evidence>
<comment type="similarity">
    <text evidence="2">Belongs to the LipB family.</text>
</comment>
<keyword evidence="8" id="KW-1185">Reference proteome</keyword>
<proteinExistence type="inferred from homology"/>
<dbReference type="EC" id="2.3.1.181" evidence="3"/>
<organism evidence="8">
    <name type="scientific">Selaginella moellendorffii</name>
    <name type="common">Spikemoss</name>
    <dbReference type="NCBI Taxonomy" id="88036"/>
    <lineage>
        <taxon>Eukaryota</taxon>
        <taxon>Viridiplantae</taxon>
        <taxon>Streptophyta</taxon>
        <taxon>Embryophyta</taxon>
        <taxon>Tracheophyta</taxon>
        <taxon>Lycopodiopsida</taxon>
        <taxon>Selaginellales</taxon>
        <taxon>Selaginellaceae</taxon>
        <taxon>Selaginella</taxon>
    </lineage>
</organism>
<evidence type="ECO:0000313" key="7">
    <source>
        <dbReference type="EMBL" id="EFJ15957.1"/>
    </source>
</evidence>
<evidence type="ECO:0000256" key="1">
    <source>
        <dbReference type="ARBA" id="ARBA00004821"/>
    </source>
</evidence>
<dbReference type="SUPFAM" id="SSF55681">
    <property type="entry name" value="Class II aaRS and biotin synthetases"/>
    <property type="match status" value="1"/>
</dbReference>
<dbReference type="Gramene" id="EFJ15957">
    <property type="protein sequence ID" value="EFJ15957"/>
    <property type="gene ID" value="SELMODRAFT_117634"/>
</dbReference>
<dbReference type="OMA" id="IELASMX"/>
<dbReference type="NCBIfam" id="TIGR00214">
    <property type="entry name" value="lipB"/>
    <property type="match status" value="1"/>
</dbReference>
<dbReference type="OrthoDB" id="19908at2759"/>
<dbReference type="InterPro" id="IPR004143">
    <property type="entry name" value="BPL_LPL_catalytic"/>
</dbReference>
<accession>D8SIE8</accession>
<dbReference type="GO" id="GO:0033819">
    <property type="term" value="F:lipoyl(octanoyl) transferase activity"/>
    <property type="evidence" value="ECO:0000318"/>
    <property type="project" value="GO_Central"/>
</dbReference>
<sequence>MPRKSPGKLQVWRVGMLRYDRALALQRYVMEDRILGHDDVLISVQHPPAITLGRHRLSHAILTPHSELRRLGIEIYHTDRRGEVTMHLPGQPVLYPIVSLRAIEMGLRNFLEVLEDVMLGVAKSHGIDAEVRVPFEAGCWIERQRQIGAIGLRLTGGVTTHGLAFNAKPDLGYFSHIVPCCGLAGKEATSLAKELGSPDGVDEEAVTEQLIDKFVEIMGYKKVANRSFNMEKLVPSLDRLITVRAGDGGRRWLLKLKEMDQHH</sequence>
<dbReference type="AlphaFoldDB" id="D8SIE8"/>
<evidence type="ECO:0000256" key="5">
    <source>
        <dbReference type="ARBA" id="ARBA00023315"/>
    </source>
</evidence>
<dbReference type="PROSITE" id="PS51733">
    <property type="entry name" value="BPL_LPL_CATALYTIC"/>
    <property type="match status" value="1"/>
</dbReference>